<dbReference type="PROSITE" id="PS50893">
    <property type="entry name" value="ABC_TRANSPORTER_2"/>
    <property type="match status" value="1"/>
</dbReference>
<dbReference type="Gene3D" id="3.40.50.300">
    <property type="entry name" value="P-loop containing nucleotide triphosphate hydrolases"/>
    <property type="match status" value="2"/>
</dbReference>
<organism evidence="4 5">
    <name type="scientific">Roseomonas acroporae</name>
    <dbReference type="NCBI Taxonomy" id="2937791"/>
    <lineage>
        <taxon>Bacteria</taxon>
        <taxon>Pseudomonadati</taxon>
        <taxon>Pseudomonadota</taxon>
        <taxon>Alphaproteobacteria</taxon>
        <taxon>Acetobacterales</taxon>
        <taxon>Roseomonadaceae</taxon>
        <taxon>Roseomonas</taxon>
    </lineage>
</organism>
<keyword evidence="4" id="KW-0067">ATP-binding</keyword>
<dbReference type="InterPro" id="IPR027417">
    <property type="entry name" value="P-loop_NTPase"/>
</dbReference>
<dbReference type="SUPFAM" id="SSF50331">
    <property type="entry name" value="MOP-like"/>
    <property type="match status" value="1"/>
</dbReference>
<gene>
    <name evidence="4" type="ORF">M0638_03690</name>
</gene>
<evidence type="ECO:0000313" key="5">
    <source>
        <dbReference type="Proteomes" id="UP001139516"/>
    </source>
</evidence>
<dbReference type="InterPro" id="IPR050093">
    <property type="entry name" value="ABC_SmlMolc_Importer"/>
</dbReference>
<feature type="domain" description="ABC transporter" evidence="3">
    <location>
        <begin position="6"/>
        <end position="238"/>
    </location>
</feature>
<feature type="compositionally biased region" description="Gly residues" evidence="2">
    <location>
        <begin position="111"/>
        <end position="125"/>
    </location>
</feature>
<reference evidence="4" key="1">
    <citation type="submission" date="2022-04" db="EMBL/GenBank/DDBJ databases">
        <title>Roseomonas acroporae sp. nov., isolated from coral Acropora digitifera.</title>
        <authorList>
            <person name="Sun H."/>
        </authorList>
    </citation>
    <scope>NUCLEOTIDE SEQUENCE</scope>
    <source>
        <strain evidence="4">NAR14</strain>
    </source>
</reference>
<protein>
    <submittedName>
        <fullName evidence="4">ABC transporter ATP-binding protein</fullName>
    </submittedName>
</protein>
<feature type="region of interest" description="Disordered" evidence="2">
    <location>
        <begin position="106"/>
        <end position="125"/>
    </location>
</feature>
<dbReference type="GO" id="GO:0043190">
    <property type="term" value="C:ATP-binding cassette (ABC) transporter complex"/>
    <property type="evidence" value="ECO:0007669"/>
    <property type="project" value="InterPro"/>
</dbReference>
<sequence>MTATLLRFEGVDKSWADGTPVLQGLDLAVPEGEATVLLGPGGSGKAMALALAAGLHAPDSGRILLRDRDLAGLPPERRGTVLVSPAQDRFPAGLVPERGGGLWRWRRTGPGPRGGPGQGSAQGGAQGATLTALLDRLDRDGLAFLARGLAAPAGVPPVLLLDEPFEGLDPAARLGLRLSLRTVQRRLGLTLLHATRDPYEAMLLADRLAVLDGGVLQQVGTPRQVYERPATARAARALGEVNLLPGVVLSAEDGECRVLLDAGPTVEARQADVAGAGTRCVVALRPERVVVAPVEAEMLGEGALPARLLETVFLGDHVRLRLALGEGGARRAGELLVTRPATGGALPQPGGPAAVALPVAHCHVCRPPDAA</sequence>
<dbReference type="AlphaFoldDB" id="A0A9X1Y3H5"/>
<dbReference type="GO" id="GO:0022857">
    <property type="term" value="F:transmembrane transporter activity"/>
    <property type="evidence" value="ECO:0007669"/>
    <property type="project" value="InterPro"/>
</dbReference>
<dbReference type="GO" id="GO:0016887">
    <property type="term" value="F:ATP hydrolysis activity"/>
    <property type="evidence" value="ECO:0007669"/>
    <property type="project" value="InterPro"/>
</dbReference>
<dbReference type="InterPro" id="IPR008995">
    <property type="entry name" value="Mo/tungstate-bd_C_term_dom"/>
</dbReference>
<dbReference type="InterPro" id="IPR003439">
    <property type="entry name" value="ABC_transporter-like_ATP-bd"/>
</dbReference>
<evidence type="ECO:0000259" key="3">
    <source>
        <dbReference type="PROSITE" id="PS50893"/>
    </source>
</evidence>
<dbReference type="GO" id="GO:0005524">
    <property type="term" value="F:ATP binding"/>
    <property type="evidence" value="ECO:0007669"/>
    <property type="project" value="UniProtKB-KW"/>
</dbReference>
<dbReference type="InterPro" id="IPR013611">
    <property type="entry name" value="Transp-assoc_OB_typ2"/>
</dbReference>
<keyword evidence="1" id="KW-0813">Transport</keyword>
<dbReference type="Gene3D" id="2.40.50.100">
    <property type="match status" value="1"/>
</dbReference>
<dbReference type="EMBL" id="JALPRX010000010">
    <property type="protein sequence ID" value="MCK8783484.1"/>
    <property type="molecule type" value="Genomic_DNA"/>
</dbReference>
<keyword evidence="5" id="KW-1185">Reference proteome</keyword>
<evidence type="ECO:0000313" key="4">
    <source>
        <dbReference type="EMBL" id="MCK8783484.1"/>
    </source>
</evidence>
<accession>A0A9X1Y3H5</accession>
<comment type="caution">
    <text evidence="4">The sequence shown here is derived from an EMBL/GenBank/DDBJ whole genome shotgun (WGS) entry which is preliminary data.</text>
</comment>
<dbReference type="SUPFAM" id="SSF52540">
    <property type="entry name" value="P-loop containing nucleoside triphosphate hydrolases"/>
    <property type="match status" value="1"/>
</dbReference>
<keyword evidence="4" id="KW-0547">Nucleotide-binding</keyword>
<dbReference type="PANTHER" id="PTHR42781:SF4">
    <property type="entry name" value="SPERMIDINE_PUTRESCINE IMPORT ATP-BINDING PROTEIN POTA"/>
    <property type="match status" value="1"/>
</dbReference>
<dbReference type="PANTHER" id="PTHR42781">
    <property type="entry name" value="SPERMIDINE/PUTRESCINE IMPORT ATP-BINDING PROTEIN POTA"/>
    <property type="match status" value="1"/>
</dbReference>
<proteinExistence type="predicted"/>
<dbReference type="Proteomes" id="UP001139516">
    <property type="component" value="Unassembled WGS sequence"/>
</dbReference>
<evidence type="ECO:0000256" key="1">
    <source>
        <dbReference type="ARBA" id="ARBA00022448"/>
    </source>
</evidence>
<dbReference type="Pfam" id="PF08402">
    <property type="entry name" value="TOBE_2"/>
    <property type="match status" value="1"/>
</dbReference>
<evidence type="ECO:0000256" key="2">
    <source>
        <dbReference type="SAM" id="MobiDB-lite"/>
    </source>
</evidence>
<dbReference type="RefSeq" id="WP_248665609.1">
    <property type="nucleotide sequence ID" value="NZ_JALPRX010000010.1"/>
</dbReference>
<dbReference type="Pfam" id="PF00005">
    <property type="entry name" value="ABC_tran"/>
    <property type="match status" value="1"/>
</dbReference>
<name>A0A9X1Y3H5_9PROT</name>